<proteinExistence type="inferred from homology"/>
<dbReference type="InterPro" id="IPR023867">
    <property type="entry name" value="Sulphatase_maturase_rSAM"/>
</dbReference>
<dbReference type="GO" id="GO:0046872">
    <property type="term" value="F:metal ion binding"/>
    <property type="evidence" value="ECO:0007669"/>
    <property type="project" value="UniProtKB-KW"/>
</dbReference>
<keyword evidence="4" id="KW-0408">Iron</keyword>
<dbReference type="EMBL" id="JACHKT010000001">
    <property type="protein sequence ID" value="MBB6001453.1"/>
    <property type="molecule type" value="Genomic_DNA"/>
</dbReference>
<keyword evidence="9" id="KW-1185">Reference proteome</keyword>
<evidence type="ECO:0000256" key="5">
    <source>
        <dbReference type="ARBA" id="ARBA00023014"/>
    </source>
</evidence>
<dbReference type="GO" id="GO:0016491">
    <property type="term" value="F:oxidoreductase activity"/>
    <property type="evidence" value="ECO:0007669"/>
    <property type="project" value="InterPro"/>
</dbReference>
<comment type="caution">
    <text evidence="8">The sequence shown here is derived from an EMBL/GenBank/DDBJ whole genome shotgun (WGS) entry which is preliminary data.</text>
</comment>
<dbReference type="Gene3D" id="3.20.20.70">
    <property type="entry name" value="Aldolase class I"/>
    <property type="match status" value="1"/>
</dbReference>
<dbReference type="Pfam" id="PF04055">
    <property type="entry name" value="Radical_SAM"/>
    <property type="match status" value="1"/>
</dbReference>
<keyword evidence="3" id="KW-0479">Metal-binding</keyword>
<comment type="cofactor">
    <cofactor evidence="1">
        <name>[4Fe-4S] cluster</name>
        <dbReference type="ChEBI" id="CHEBI:49883"/>
    </cofactor>
</comment>
<dbReference type="Proteomes" id="UP000524404">
    <property type="component" value="Unassembled WGS sequence"/>
</dbReference>
<sequence length="440" mass="49437">MKTLIPQKAPALLSNLIGNDYAYAVNCSFPHSFRLLNRRQYEILLAVNGRDDVDTIANNFGISCEALEQYLQLLSKTEIVDFDSHFNKPQKPSVPKSLNFWIHTTNACNLGCSYCYIPTLNTGKGMNETVQAQLLYKMLEVVRTKGIRHIRLRLAGGEPMGQFAKWKTFIPEARKALATAGCQFEVGFATNLTLLNDEILLFSKEHGIGYAVSLDGVEIIHDATRSFRSGVGSFGLVDANLRKLLSEGIAATVNTVITNLNLAGLPELTRYLIALDIPFRYSIVRGEHIDAELLDEYLSASYNIMLDAIEKGWTFSKRYQFCDLKPNELGFQTCTSGFSGGAIYVDGSFKYCHVQFGEDTPFDYSIFNEDIDLVDMIANGEHHEEEKSDDCKKCRYQSVCTSGCPVYRVDGKDPQCSLYHRFIPKYYELQAMERLKLLGG</sequence>
<dbReference type="RefSeq" id="WP_221432351.1">
    <property type="nucleotide sequence ID" value="NZ_JACHKT010000001.1"/>
</dbReference>
<accession>A0A841EK97</accession>
<dbReference type="NCBIfam" id="TIGR04085">
    <property type="entry name" value="rSAM_more_4Fe4S"/>
    <property type="match status" value="1"/>
</dbReference>
<evidence type="ECO:0000313" key="9">
    <source>
        <dbReference type="Proteomes" id="UP000524404"/>
    </source>
</evidence>
<keyword evidence="2" id="KW-0949">S-adenosyl-L-methionine</keyword>
<dbReference type="InterPro" id="IPR007197">
    <property type="entry name" value="rSAM"/>
</dbReference>
<evidence type="ECO:0000256" key="4">
    <source>
        <dbReference type="ARBA" id="ARBA00023004"/>
    </source>
</evidence>
<gene>
    <name evidence="8" type="ORF">HNP25_000092</name>
</gene>
<feature type="domain" description="Radical SAM core" evidence="7">
    <location>
        <begin position="103"/>
        <end position="257"/>
    </location>
</feature>
<reference evidence="8 9" key="1">
    <citation type="submission" date="2020-08" db="EMBL/GenBank/DDBJ databases">
        <title>Functional genomics of gut bacteria from endangered species of beetles.</title>
        <authorList>
            <person name="Carlos-Shanley C."/>
        </authorList>
    </citation>
    <scope>NUCLEOTIDE SEQUENCE [LARGE SCALE GENOMIC DNA]</scope>
    <source>
        <strain evidence="8 9">S00070</strain>
    </source>
</reference>
<dbReference type="SFLD" id="SFLDG01386">
    <property type="entry name" value="main_SPASM_domain-containing"/>
    <property type="match status" value="1"/>
</dbReference>
<dbReference type="PANTHER" id="PTHR43273">
    <property type="entry name" value="ANAEROBIC SULFATASE-MATURATING ENZYME HOMOLOG ASLB-RELATED"/>
    <property type="match status" value="1"/>
</dbReference>
<evidence type="ECO:0000256" key="6">
    <source>
        <dbReference type="ARBA" id="ARBA00023601"/>
    </source>
</evidence>
<dbReference type="SUPFAM" id="SSF102114">
    <property type="entry name" value="Radical SAM enzymes"/>
    <property type="match status" value="1"/>
</dbReference>
<dbReference type="AlphaFoldDB" id="A0A841EK97"/>
<dbReference type="SFLD" id="SFLDS00029">
    <property type="entry name" value="Radical_SAM"/>
    <property type="match status" value="1"/>
</dbReference>
<evidence type="ECO:0000313" key="8">
    <source>
        <dbReference type="EMBL" id="MBB6001453.1"/>
    </source>
</evidence>
<evidence type="ECO:0000256" key="1">
    <source>
        <dbReference type="ARBA" id="ARBA00001966"/>
    </source>
</evidence>
<keyword evidence="5" id="KW-0411">Iron-sulfur</keyword>
<name>A0A841EK97_9BACT</name>
<dbReference type="SFLD" id="SFLDG01384">
    <property type="entry name" value="thioether_bond_formation_requi"/>
    <property type="match status" value="1"/>
</dbReference>
<dbReference type="CDD" id="cd01335">
    <property type="entry name" value="Radical_SAM"/>
    <property type="match status" value="1"/>
</dbReference>
<evidence type="ECO:0000256" key="3">
    <source>
        <dbReference type="ARBA" id="ARBA00022723"/>
    </source>
</evidence>
<dbReference type="SFLD" id="SFLDG01067">
    <property type="entry name" value="SPASM/twitch_domain_containing"/>
    <property type="match status" value="1"/>
</dbReference>
<dbReference type="InterPro" id="IPR013785">
    <property type="entry name" value="Aldolase_TIM"/>
</dbReference>
<evidence type="ECO:0000256" key="2">
    <source>
        <dbReference type="ARBA" id="ARBA00022691"/>
    </source>
</evidence>
<organism evidence="8 9">
    <name type="scientific">Arcicella rosea</name>
    <dbReference type="NCBI Taxonomy" id="502909"/>
    <lineage>
        <taxon>Bacteria</taxon>
        <taxon>Pseudomonadati</taxon>
        <taxon>Bacteroidota</taxon>
        <taxon>Cytophagia</taxon>
        <taxon>Cytophagales</taxon>
        <taxon>Flectobacillaceae</taxon>
        <taxon>Arcicella</taxon>
    </lineage>
</organism>
<dbReference type="InterPro" id="IPR058240">
    <property type="entry name" value="rSAM_sf"/>
</dbReference>
<dbReference type="PANTHER" id="PTHR43273:SF3">
    <property type="entry name" value="ANAEROBIC SULFATASE-MATURATING ENZYME HOMOLOG ASLB-RELATED"/>
    <property type="match status" value="1"/>
</dbReference>
<evidence type="ECO:0000259" key="7">
    <source>
        <dbReference type="Pfam" id="PF04055"/>
    </source>
</evidence>
<dbReference type="GO" id="GO:0051536">
    <property type="term" value="F:iron-sulfur cluster binding"/>
    <property type="evidence" value="ECO:0007669"/>
    <property type="project" value="UniProtKB-KW"/>
</dbReference>
<comment type="similarity">
    <text evidence="6">Belongs to the radical SAM superfamily. Anaerobic sulfatase-maturating enzyme family.</text>
</comment>
<protein>
    <recommendedName>
        <fullName evidence="7">Radical SAM core domain-containing protein</fullName>
    </recommendedName>
</protein>
<dbReference type="InterPro" id="IPR023885">
    <property type="entry name" value="4Fe4S-binding_SPASM_dom"/>
</dbReference>